<organism evidence="2 3">
    <name type="scientific">Polyporus arcularius HHB13444</name>
    <dbReference type="NCBI Taxonomy" id="1314778"/>
    <lineage>
        <taxon>Eukaryota</taxon>
        <taxon>Fungi</taxon>
        <taxon>Dikarya</taxon>
        <taxon>Basidiomycota</taxon>
        <taxon>Agaricomycotina</taxon>
        <taxon>Agaricomycetes</taxon>
        <taxon>Polyporales</taxon>
        <taxon>Polyporaceae</taxon>
        <taxon>Polyporus</taxon>
    </lineage>
</organism>
<dbReference type="InParanoid" id="A0A5C3PQ60"/>
<accession>A0A5C3PQ60</accession>
<evidence type="ECO:0000313" key="2">
    <source>
        <dbReference type="EMBL" id="TFK91542.1"/>
    </source>
</evidence>
<keyword evidence="3" id="KW-1185">Reference proteome</keyword>
<gene>
    <name evidence="2" type="ORF">K466DRAFT_313965</name>
</gene>
<feature type="region of interest" description="Disordered" evidence="1">
    <location>
        <begin position="303"/>
        <end position="373"/>
    </location>
</feature>
<feature type="compositionally biased region" description="Polar residues" evidence="1">
    <location>
        <begin position="305"/>
        <end position="317"/>
    </location>
</feature>
<dbReference type="Proteomes" id="UP000308197">
    <property type="component" value="Unassembled WGS sequence"/>
</dbReference>
<reference evidence="2 3" key="1">
    <citation type="journal article" date="2019" name="Nat. Ecol. Evol.">
        <title>Megaphylogeny resolves global patterns of mushroom evolution.</title>
        <authorList>
            <person name="Varga T."/>
            <person name="Krizsan K."/>
            <person name="Foldi C."/>
            <person name="Dima B."/>
            <person name="Sanchez-Garcia M."/>
            <person name="Sanchez-Ramirez S."/>
            <person name="Szollosi G.J."/>
            <person name="Szarkandi J.G."/>
            <person name="Papp V."/>
            <person name="Albert L."/>
            <person name="Andreopoulos W."/>
            <person name="Angelini C."/>
            <person name="Antonin V."/>
            <person name="Barry K.W."/>
            <person name="Bougher N.L."/>
            <person name="Buchanan P."/>
            <person name="Buyck B."/>
            <person name="Bense V."/>
            <person name="Catcheside P."/>
            <person name="Chovatia M."/>
            <person name="Cooper J."/>
            <person name="Damon W."/>
            <person name="Desjardin D."/>
            <person name="Finy P."/>
            <person name="Geml J."/>
            <person name="Haridas S."/>
            <person name="Hughes K."/>
            <person name="Justo A."/>
            <person name="Karasinski D."/>
            <person name="Kautmanova I."/>
            <person name="Kiss B."/>
            <person name="Kocsube S."/>
            <person name="Kotiranta H."/>
            <person name="LaButti K.M."/>
            <person name="Lechner B.E."/>
            <person name="Liimatainen K."/>
            <person name="Lipzen A."/>
            <person name="Lukacs Z."/>
            <person name="Mihaltcheva S."/>
            <person name="Morgado L.N."/>
            <person name="Niskanen T."/>
            <person name="Noordeloos M.E."/>
            <person name="Ohm R.A."/>
            <person name="Ortiz-Santana B."/>
            <person name="Ovrebo C."/>
            <person name="Racz N."/>
            <person name="Riley R."/>
            <person name="Savchenko A."/>
            <person name="Shiryaev A."/>
            <person name="Soop K."/>
            <person name="Spirin V."/>
            <person name="Szebenyi C."/>
            <person name="Tomsovsky M."/>
            <person name="Tulloss R.E."/>
            <person name="Uehling J."/>
            <person name="Grigoriev I.V."/>
            <person name="Vagvolgyi C."/>
            <person name="Papp T."/>
            <person name="Martin F.M."/>
            <person name="Miettinen O."/>
            <person name="Hibbett D.S."/>
            <person name="Nagy L.G."/>
        </authorList>
    </citation>
    <scope>NUCLEOTIDE SEQUENCE [LARGE SCALE GENOMIC DNA]</scope>
    <source>
        <strain evidence="2 3">HHB13444</strain>
    </source>
</reference>
<evidence type="ECO:0000313" key="3">
    <source>
        <dbReference type="Proteomes" id="UP000308197"/>
    </source>
</evidence>
<protein>
    <submittedName>
        <fullName evidence="2">Uncharacterized protein</fullName>
    </submittedName>
</protein>
<dbReference type="EMBL" id="ML211018">
    <property type="protein sequence ID" value="TFK91542.1"/>
    <property type="molecule type" value="Genomic_DNA"/>
</dbReference>
<sequence>MYDSEVHIIMMAVEGVSESLRRAIGHGDGRRLAGVARRRRGRPEGFSVQSVGPAGGTLGDVDECVQGGRGDGGGRVGVVAAGYLLDGASGRRACAGCQRSSPGYVLRCPAARLQRCADARCCLQLVISEALMSFVFAAERRAFRNFVCRGARPGDGARTQNPERHAIRMCIAGTAVASRVPHVVRRVPRENRIRTGERTASRKAPPLSRTRPQLLGHVPRRGVSAAATRRADLTGHSEIQSPHRRRAEAAANPCSGVASMAVGDSAAATALLIQGHCDWPAEAARSTRGSSSRRVHAVCMRQKLQRSASGQTWNVAQEDTRGASSALAEPTAHRSSVADSSGEPPAHADPRATRRALQGPRCGGEAASTGGHSGVLDVRASRVLRAWEWEPGTPAAPILGTCGGSG</sequence>
<evidence type="ECO:0000256" key="1">
    <source>
        <dbReference type="SAM" id="MobiDB-lite"/>
    </source>
</evidence>
<proteinExistence type="predicted"/>
<feature type="region of interest" description="Disordered" evidence="1">
    <location>
        <begin position="193"/>
        <end position="250"/>
    </location>
</feature>
<name>A0A5C3PQ60_9APHY</name>
<dbReference type="AlphaFoldDB" id="A0A5C3PQ60"/>